<dbReference type="PANTHER" id="PTHR12706">
    <property type="entry name" value="STRAWBERRY NOTCH-RELATED"/>
    <property type="match status" value="1"/>
</dbReference>
<protein>
    <recommendedName>
        <fullName evidence="1">Strawberry notch helicase C domain-containing protein</fullName>
    </recommendedName>
</protein>
<name>A0A367WX80_9PROT</name>
<evidence type="ECO:0000259" key="1">
    <source>
        <dbReference type="Pfam" id="PF13871"/>
    </source>
</evidence>
<dbReference type="Proteomes" id="UP000252517">
    <property type="component" value="Unassembled WGS sequence"/>
</dbReference>
<dbReference type="GO" id="GO:0006355">
    <property type="term" value="P:regulation of DNA-templated transcription"/>
    <property type="evidence" value="ECO:0007669"/>
    <property type="project" value="InterPro"/>
</dbReference>
<dbReference type="Pfam" id="PF13871">
    <property type="entry name" value="Helicase_C_4"/>
    <property type="match status" value="1"/>
</dbReference>
<dbReference type="EMBL" id="JPWH01000015">
    <property type="protein sequence ID" value="RCK46053.1"/>
    <property type="molecule type" value="Genomic_DNA"/>
</dbReference>
<reference evidence="2 3" key="1">
    <citation type="submission" date="2014-07" db="EMBL/GenBank/DDBJ databases">
        <title>Draft genome sequence of Thalassospira profundimaris S25-3-2.</title>
        <authorList>
            <person name="Lai Q."/>
            <person name="Shao Z."/>
        </authorList>
    </citation>
    <scope>NUCLEOTIDE SEQUENCE [LARGE SCALE GENOMIC DNA]</scope>
    <source>
        <strain evidence="2 3">S25-3-2</strain>
    </source>
</reference>
<dbReference type="RefSeq" id="WP_404969429.1">
    <property type="nucleotide sequence ID" value="NZ_JPWH01000015.1"/>
</dbReference>
<gene>
    <name evidence="2" type="ORF">TH25_17705</name>
</gene>
<proteinExistence type="predicted"/>
<accession>A0A367WX80</accession>
<dbReference type="InterPro" id="IPR026741">
    <property type="entry name" value="SNO"/>
</dbReference>
<comment type="caution">
    <text evidence="2">The sequence shown here is derived from an EMBL/GenBank/DDBJ whole genome shotgun (WGS) entry which is preliminary data.</text>
</comment>
<organism evidence="2 3">
    <name type="scientific">Thalassospira profundimaris</name>
    <dbReference type="NCBI Taxonomy" id="502049"/>
    <lineage>
        <taxon>Bacteria</taxon>
        <taxon>Pseudomonadati</taxon>
        <taxon>Pseudomonadota</taxon>
        <taxon>Alphaproteobacteria</taxon>
        <taxon>Rhodospirillales</taxon>
        <taxon>Thalassospiraceae</taxon>
        <taxon>Thalassospira</taxon>
    </lineage>
</organism>
<dbReference type="AlphaFoldDB" id="A0A367WX80"/>
<sequence>MRGKVEGCSLERFESATGLKLMDSNGVKDELPPITTFLNRLLALTIELQGILFSAFEQLLQARIDGAIASGTYDMGLETLKAESFIVTDRQVIHTHPGTGAETRLLTLTERKRNQPVTLNAALAELDDPRARLLINERSGRAAVQIPTTSVMLDDGEIERRVRLIRPMEAVSIPMRTMDETHWGEADQASFATAWNAELAEVPEFTDSILHMVTGLLLPIWKRLPQDSSRVYRLQTDEGERIIGRRVSPAWATNASTSGVTSSLTPDAAYAALIEGRTILDLTEGLQLRRVRVMGANRIELTGFTDTMRDRLRTYGLFSEIISWKLRFFVPVGALGPEIIGKLLDRFPVERISERVAA</sequence>
<dbReference type="InterPro" id="IPR026937">
    <property type="entry name" value="SBNO_Helicase_C_dom"/>
</dbReference>
<feature type="domain" description="Strawberry notch helicase C" evidence="1">
    <location>
        <begin position="3"/>
        <end position="79"/>
    </location>
</feature>
<evidence type="ECO:0000313" key="2">
    <source>
        <dbReference type="EMBL" id="RCK46053.1"/>
    </source>
</evidence>
<dbReference type="PANTHER" id="PTHR12706:SF30">
    <property type="entry name" value="PROTEIN STRAWBERRY NOTCH-RELATED"/>
    <property type="match status" value="1"/>
</dbReference>
<evidence type="ECO:0000313" key="3">
    <source>
        <dbReference type="Proteomes" id="UP000252517"/>
    </source>
</evidence>